<protein>
    <submittedName>
        <fullName evidence="1">Uncharacterized protein</fullName>
    </submittedName>
</protein>
<evidence type="ECO:0000313" key="2">
    <source>
        <dbReference type="Proteomes" id="UP000675880"/>
    </source>
</evidence>
<dbReference type="Proteomes" id="UP000675880">
    <property type="component" value="Unassembled WGS sequence"/>
</dbReference>
<keyword evidence="2" id="KW-1185">Reference proteome</keyword>
<organism evidence="1 2">
    <name type="scientific">Nitrospira defluvii</name>
    <dbReference type="NCBI Taxonomy" id="330214"/>
    <lineage>
        <taxon>Bacteria</taxon>
        <taxon>Pseudomonadati</taxon>
        <taxon>Nitrospirota</taxon>
        <taxon>Nitrospiria</taxon>
        <taxon>Nitrospirales</taxon>
        <taxon>Nitrospiraceae</taxon>
        <taxon>Nitrospira</taxon>
    </lineage>
</organism>
<proteinExistence type="predicted"/>
<gene>
    <name evidence="1" type="ORF">NSPZN2_11159</name>
</gene>
<evidence type="ECO:0000313" key="1">
    <source>
        <dbReference type="EMBL" id="CAE6709818.1"/>
    </source>
</evidence>
<dbReference type="EMBL" id="CAJNBJ010000001">
    <property type="protein sequence ID" value="CAE6709818.1"/>
    <property type="molecule type" value="Genomic_DNA"/>
</dbReference>
<name>A0ABM8QQG7_9BACT</name>
<accession>A0ABM8QQG7</accession>
<reference evidence="1 2" key="1">
    <citation type="submission" date="2021-02" db="EMBL/GenBank/DDBJ databases">
        <authorList>
            <person name="Han P."/>
        </authorList>
    </citation>
    <scope>NUCLEOTIDE SEQUENCE [LARGE SCALE GENOMIC DNA]</scope>
    <source>
        <strain evidence="1">Candidatus Nitrospira sp. ZN2</strain>
    </source>
</reference>
<comment type="caution">
    <text evidence="1">The sequence shown here is derived from an EMBL/GenBank/DDBJ whole genome shotgun (WGS) entry which is preliminary data.</text>
</comment>
<sequence length="125" mass="13977">MDAGEGVRMMFSLMRAGNLYPPLYRELREQAQEAISVVLFNEARPPIWEQVSGWIDRQGPLANSDLCGIAGLDTLKASKLLKRWVEQGLLVPDTSRGKRHVVYHKPVSDTESPFKTALLSEPPDS</sequence>